<evidence type="ECO:0000259" key="4">
    <source>
        <dbReference type="Pfam" id="PF01420"/>
    </source>
</evidence>
<dbReference type="Proteomes" id="UP000199556">
    <property type="component" value="Unassembled WGS sequence"/>
</dbReference>
<protein>
    <submittedName>
        <fullName evidence="5">Type I restriction enzyme, S subunit</fullName>
    </submittedName>
</protein>
<dbReference type="GO" id="GO:0003677">
    <property type="term" value="F:DNA binding"/>
    <property type="evidence" value="ECO:0007669"/>
    <property type="project" value="UniProtKB-KW"/>
</dbReference>
<evidence type="ECO:0000313" key="5">
    <source>
        <dbReference type="EMBL" id="SFM53403.1"/>
    </source>
</evidence>
<dbReference type="STRING" id="195064.SAMN05421721_10899"/>
<evidence type="ECO:0000256" key="1">
    <source>
        <dbReference type="ARBA" id="ARBA00010923"/>
    </source>
</evidence>
<dbReference type="InterPro" id="IPR000055">
    <property type="entry name" value="Restrct_endonuc_typeI_TRD"/>
</dbReference>
<keyword evidence="6" id="KW-1185">Reference proteome</keyword>
<dbReference type="InterPro" id="IPR052021">
    <property type="entry name" value="Type-I_RS_S_subunit"/>
</dbReference>
<dbReference type="Gene3D" id="1.10.287.1120">
    <property type="entry name" value="Bipartite methylase S protein"/>
    <property type="match status" value="1"/>
</dbReference>
<dbReference type="InterPro" id="IPR044946">
    <property type="entry name" value="Restrct_endonuc_typeI_TRD_sf"/>
</dbReference>
<evidence type="ECO:0000256" key="2">
    <source>
        <dbReference type="ARBA" id="ARBA00022747"/>
    </source>
</evidence>
<feature type="domain" description="Type I restriction modification DNA specificity" evidence="4">
    <location>
        <begin position="232"/>
        <end position="410"/>
    </location>
</feature>
<dbReference type="Gene3D" id="3.90.220.20">
    <property type="entry name" value="DNA methylase specificity domains"/>
    <property type="match status" value="2"/>
</dbReference>
<dbReference type="EMBL" id="FOUO01000008">
    <property type="protein sequence ID" value="SFM53403.1"/>
    <property type="molecule type" value="Genomic_DNA"/>
</dbReference>
<dbReference type="AlphaFoldDB" id="A0A1I4RN93"/>
<proteinExistence type="inferred from homology"/>
<keyword evidence="3" id="KW-0238">DNA-binding</keyword>
<dbReference type="CDD" id="cd17249">
    <property type="entry name" value="RMtype1_S_EcoR124I-TRD2-CR2_like"/>
    <property type="match status" value="1"/>
</dbReference>
<dbReference type="PANTHER" id="PTHR30408:SF12">
    <property type="entry name" value="TYPE I RESTRICTION ENZYME MJAVIII SPECIFICITY SUBUNIT"/>
    <property type="match status" value="1"/>
</dbReference>
<evidence type="ECO:0000313" key="6">
    <source>
        <dbReference type="Proteomes" id="UP000199556"/>
    </source>
</evidence>
<organism evidence="5 6">
    <name type="scientific">Ectothiorhodospira mobilis</name>
    <dbReference type="NCBI Taxonomy" id="195064"/>
    <lineage>
        <taxon>Bacteria</taxon>
        <taxon>Pseudomonadati</taxon>
        <taxon>Pseudomonadota</taxon>
        <taxon>Gammaproteobacteria</taxon>
        <taxon>Chromatiales</taxon>
        <taxon>Ectothiorhodospiraceae</taxon>
        <taxon>Ectothiorhodospira</taxon>
    </lineage>
</organism>
<evidence type="ECO:0000256" key="3">
    <source>
        <dbReference type="ARBA" id="ARBA00023125"/>
    </source>
</evidence>
<reference evidence="5 6" key="1">
    <citation type="submission" date="2016-10" db="EMBL/GenBank/DDBJ databases">
        <authorList>
            <person name="de Groot N.N."/>
        </authorList>
    </citation>
    <scope>NUCLEOTIDE SEQUENCE [LARGE SCALE GENOMIC DNA]</scope>
    <source>
        <strain evidence="5 6">DSM 4180</strain>
    </source>
</reference>
<dbReference type="SUPFAM" id="SSF116734">
    <property type="entry name" value="DNA methylase specificity domain"/>
    <property type="match status" value="2"/>
</dbReference>
<dbReference type="Pfam" id="PF01420">
    <property type="entry name" value="Methylase_S"/>
    <property type="match status" value="2"/>
</dbReference>
<dbReference type="GO" id="GO:0009307">
    <property type="term" value="P:DNA restriction-modification system"/>
    <property type="evidence" value="ECO:0007669"/>
    <property type="project" value="UniProtKB-KW"/>
</dbReference>
<gene>
    <name evidence="5" type="ORF">SAMN05421721_10899</name>
</gene>
<keyword evidence="2" id="KW-0680">Restriction system</keyword>
<dbReference type="PANTHER" id="PTHR30408">
    <property type="entry name" value="TYPE-1 RESTRICTION ENZYME ECOKI SPECIFICITY PROTEIN"/>
    <property type="match status" value="1"/>
</dbReference>
<dbReference type="CDD" id="cd17260">
    <property type="entry name" value="RMtype1_S_EcoEI-TRD1-CR1_like"/>
    <property type="match status" value="1"/>
</dbReference>
<name>A0A1I4RN93_ECTMO</name>
<comment type="similarity">
    <text evidence="1">Belongs to the type-I restriction system S methylase family.</text>
</comment>
<feature type="domain" description="Type I restriction modification DNA specificity" evidence="4">
    <location>
        <begin position="16"/>
        <end position="186"/>
    </location>
</feature>
<accession>A0A1I4RN93</accession>
<sequence length="433" mass="48345">MRLGAMGLSHAVPCPEGWQNRRLRFLTRINKPVRVDMPPETEVSFVPMAAIGENGGIQLDQVKPLDGMGDGYTPFVDGDVVVAKITPCFENGKGAFAEGLKNGIAFGTTELHVIRPAKDIDGRFLFYLSISELFRKLGEGAMYGAGGQKRVPEVYIKDFQTPLPPLDQQQKITAFLDRKTAEIDTLIAKKRRLLDLLDEKRTALITRAVTKGLNPDAPMKDSGIEWLGEIPAHWETKKMKFLFKGRGGGTPATQNKEYWNGDIPWVSPKDMKRQFISETIDYITELAIDETSTNMVPCDSVLIVMRSGILRHTMPVGVASRDVAINQDIKAMISIDRLSSRYLFWLIFAKKKSLLPLWFKIGCTVESLENRYIVNEALPVPPDDEQSQIISFALEVSENIKKIEESIKSAISKLEEYRSALITNAVTGQIKVA</sequence>